<reference evidence="5 6" key="1">
    <citation type="submission" date="2024-11" db="EMBL/GenBank/DDBJ databases">
        <title>Chromosome-level genome assembly of Eucalyptus globulus Labill. provides insights into its genome evolution.</title>
        <authorList>
            <person name="Li X."/>
        </authorList>
    </citation>
    <scope>NUCLEOTIDE SEQUENCE [LARGE SCALE GENOMIC DNA]</scope>
    <source>
        <strain evidence="5">CL2024</strain>
        <tissue evidence="5">Fresh tender leaves</tissue>
    </source>
</reference>
<dbReference type="InterPro" id="IPR005202">
    <property type="entry name" value="TF_GRAS"/>
</dbReference>
<organism evidence="5 6">
    <name type="scientific">Eucalyptus globulus</name>
    <name type="common">Tasmanian blue gum</name>
    <dbReference type="NCBI Taxonomy" id="34317"/>
    <lineage>
        <taxon>Eukaryota</taxon>
        <taxon>Viridiplantae</taxon>
        <taxon>Streptophyta</taxon>
        <taxon>Embryophyta</taxon>
        <taxon>Tracheophyta</taxon>
        <taxon>Spermatophyta</taxon>
        <taxon>Magnoliopsida</taxon>
        <taxon>eudicotyledons</taxon>
        <taxon>Gunneridae</taxon>
        <taxon>Pentapetalae</taxon>
        <taxon>rosids</taxon>
        <taxon>malvids</taxon>
        <taxon>Myrtales</taxon>
        <taxon>Myrtaceae</taxon>
        <taxon>Myrtoideae</taxon>
        <taxon>Eucalypteae</taxon>
        <taxon>Eucalyptus</taxon>
    </lineage>
</organism>
<keyword evidence="2" id="KW-0804">Transcription</keyword>
<keyword evidence="1" id="KW-0805">Transcription regulation</keyword>
<evidence type="ECO:0000256" key="2">
    <source>
        <dbReference type="ARBA" id="ARBA00023163"/>
    </source>
</evidence>
<comment type="caution">
    <text evidence="5">The sequence shown here is derived from an EMBL/GenBank/DDBJ whole genome shotgun (WGS) entry which is preliminary data.</text>
</comment>
<evidence type="ECO:0008006" key="7">
    <source>
        <dbReference type="Google" id="ProtNLM"/>
    </source>
</evidence>
<sequence length="484" mass="53899">MLGSFSSNNSHEEEEQDHHHPHHHHHHHSDSPSDLQHHQFHYHHHLIPHHHAPPAFPSPSPFPTPPSTLSSSASPSVINTRQLLVTCAELLSLSNFAPAHRLISILSANSSPYGDSTERLVHQFSRALSIRLHRSAVAAAAPPNRSSLLFPHRSNSSTVFGFGVDSAVRPGQGSDPTALQSCYLTLNQVTPFIRFSHLTANQAILEAIDGQRAVHIVDLDIMHGVQWPPLMQAIVERSSTNDKNALLLPPTLRITGAGHDLEALHRTGDRLSTFAQSLGLEFQFCPLLLPHDALSVALHAAIPSEISTLPDEALAVNCVLCLHRLLKDDARELSIFLRKIKALRPRVVTVAEREASHNHPMFLQRFVEALDHYTAVFDSLEATLPPSSRERLALEQAWFGREIADIIGEEGEGRLERHERFESWEVLLRSSGFVNVPLSPFALSQAKLLLRLHYPSEGYQLQIKNSSAFLGWQSRALFTVSSWR</sequence>
<evidence type="ECO:0000313" key="6">
    <source>
        <dbReference type="Proteomes" id="UP001634007"/>
    </source>
</evidence>
<name>A0ABD3K6H4_EUCGL</name>
<evidence type="ECO:0000256" key="1">
    <source>
        <dbReference type="ARBA" id="ARBA00023015"/>
    </source>
</evidence>
<dbReference type="PROSITE" id="PS50985">
    <property type="entry name" value="GRAS"/>
    <property type="match status" value="1"/>
</dbReference>
<feature type="region of interest" description="PFYRE" evidence="3">
    <location>
        <begin position="314"/>
        <end position="405"/>
    </location>
</feature>
<feature type="region of interest" description="SAW" evidence="3">
    <location>
        <begin position="408"/>
        <end position="484"/>
    </location>
</feature>
<protein>
    <recommendedName>
        <fullName evidence="7">Scarecrow-like protein 18</fullName>
    </recommendedName>
</protein>
<feature type="compositionally biased region" description="Pro residues" evidence="4">
    <location>
        <begin position="54"/>
        <end position="66"/>
    </location>
</feature>
<dbReference type="EMBL" id="JBJKBG010000006">
    <property type="protein sequence ID" value="KAL3734517.1"/>
    <property type="molecule type" value="Genomic_DNA"/>
</dbReference>
<accession>A0ABD3K6H4</accession>
<feature type="region of interest" description="Disordered" evidence="4">
    <location>
        <begin position="48"/>
        <end position="74"/>
    </location>
</feature>
<proteinExistence type="inferred from homology"/>
<dbReference type="PANTHER" id="PTHR31636">
    <property type="entry name" value="OSJNBA0084A10.13 PROTEIN-RELATED"/>
    <property type="match status" value="1"/>
</dbReference>
<dbReference type="Pfam" id="PF03514">
    <property type="entry name" value="GRAS"/>
    <property type="match status" value="1"/>
</dbReference>
<feature type="short sequence motif" description="VHIID" evidence="3">
    <location>
        <begin position="214"/>
        <end position="218"/>
    </location>
</feature>
<evidence type="ECO:0000256" key="4">
    <source>
        <dbReference type="SAM" id="MobiDB-lite"/>
    </source>
</evidence>
<evidence type="ECO:0000313" key="5">
    <source>
        <dbReference type="EMBL" id="KAL3734517.1"/>
    </source>
</evidence>
<keyword evidence="6" id="KW-1185">Reference proteome</keyword>
<comment type="caution">
    <text evidence="3">Lacks conserved residue(s) required for the propagation of feature annotation.</text>
</comment>
<feature type="short sequence motif" description="LXXLL motif" evidence="3">
    <location>
        <begin position="322"/>
        <end position="326"/>
    </location>
</feature>
<feature type="compositionally biased region" description="Basic residues" evidence="4">
    <location>
        <begin position="19"/>
        <end position="28"/>
    </location>
</feature>
<gene>
    <name evidence="5" type="ORF">ACJRO7_023812</name>
</gene>
<dbReference type="Proteomes" id="UP001634007">
    <property type="component" value="Unassembled WGS sequence"/>
</dbReference>
<feature type="region of interest" description="Disordered" evidence="4">
    <location>
        <begin position="1"/>
        <end position="36"/>
    </location>
</feature>
<evidence type="ECO:0000256" key="3">
    <source>
        <dbReference type="PROSITE-ProRule" id="PRU01191"/>
    </source>
</evidence>
<dbReference type="AlphaFoldDB" id="A0ABD3K6H4"/>
<comment type="similarity">
    <text evidence="3">Belongs to the GRAS family.</text>
</comment>